<dbReference type="AlphaFoldDB" id="A0A382IZ92"/>
<dbReference type="InterPro" id="IPR005814">
    <property type="entry name" value="Aminotrans_3"/>
</dbReference>
<evidence type="ECO:0000256" key="1">
    <source>
        <dbReference type="ARBA" id="ARBA00001933"/>
    </source>
</evidence>
<evidence type="ECO:0000256" key="2">
    <source>
        <dbReference type="ARBA" id="ARBA00022576"/>
    </source>
</evidence>
<gene>
    <name evidence="5" type="ORF">METZ01_LOCUS257336</name>
</gene>
<dbReference type="EMBL" id="UINC01070377">
    <property type="protein sequence ID" value="SVC04482.1"/>
    <property type="molecule type" value="Genomic_DNA"/>
</dbReference>
<accession>A0A382IZ92</accession>
<dbReference type="InterPro" id="IPR050103">
    <property type="entry name" value="Class-III_PLP-dep_AT"/>
</dbReference>
<protein>
    <recommendedName>
        <fullName evidence="6">Acetylornithine aminotransferase</fullName>
    </recommendedName>
</protein>
<proteinExistence type="predicted"/>
<dbReference type="InterPro" id="IPR015421">
    <property type="entry name" value="PyrdxlP-dep_Trfase_major"/>
</dbReference>
<dbReference type="InterPro" id="IPR015424">
    <property type="entry name" value="PyrdxlP-dep_Trfase"/>
</dbReference>
<reference evidence="5" key="1">
    <citation type="submission" date="2018-05" db="EMBL/GenBank/DDBJ databases">
        <authorList>
            <person name="Lanie J.A."/>
            <person name="Ng W.-L."/>
            <person name="Kazmierczak K.M."/>
            <person name="Andrzejewski T.M."/>
            <person name="Davidsen T.M."/>
            <person name="Wayne K.J."/>
            <person name="Tettelin H."/>
            <person name="Glass J.I."/>
            <person name="Rusch D."/>
            <person name="Podicherti R."/>
            <person name="Tsui H.-C.T."/>
            <person name="Winkler M.E."/>
        </authorList>
    </citation>
    <scope>NUCLEOTIDE SEQUENCE</scope>
</reference>
<evidence type="ECO:0000256" key="4">
    <source>
        <dbReference type="ARBA" id="ARBA00022898"/>
    </source>
</evidence>
<dbReference type="SUPFAM" id="SSF53383">
    <property type="entry name" value="PLP-dependent transferases"/>
    <property type="match status" value="1"/>
</dbReference>
<evidence type="ECO:0000256" key="3">
    <source>
        <dbReference type="ARBA" id="ARBA00022679"/>
    </source>
</evidence>
<dbReference type="GO" id="GO:0008483">
    <property type="term" value="F:transaminase activity"/>
    <property type="evidence" value="ECO:0007669"/>
    <property type="project" value="UniProtKB-KW"/>
</dbReference>
<evidence type="ECO:0008006" key="6">
    <source>
        <dbReference type="Google" id="ProtNLM"/>
    </source>
</evidence>
<dbReference type="GO" id="GO:0042802">
    <property type="term" value="F:identical protein binding"/>
    <property type="evidence" value="ECO:0007669"/>
    <property type="project" value="TreeGrafter"/>
</dbReference>
<organism evidence="5">
    <name type="scientific">marine metagenome</name>
    <dbReference type="NCBI Taxonomy" id="408172"/>
    <lineage>
        <taxon>unclassified sequences</taxon>
        <taxon>metagenomes</taxon>
        <taxon>ecological metagenomes</taxon>
    </lineage>
</organism>
<keyword evidence="3" id="KW-0808">Transferase</keyword>
<dbReference type="InterPro" id="IPR015422">
    <property type="entry name" value="PyrdxlP-dep_Trfase_small"/>
</dbReference>
<dbReference type="Gene3D" id="3.40.640.10">
    <property type="entry name" value="Type I PLP-dependent aspartate aminotransferase-like (Major domain)"/>
    <property type="match status" value="1"/>
</dbReference>
<sequence>MSSILGTYARKNISFKEGKGTFLYTENGDKYLDWVAGIATNILGHCHPHVVKAIQDQSKKLIHVSNAFIIKEAESLAKRLTDNTFADKVFFCN</sequence>
<dbReference type="Gene3D" id="3.90.1150.10">
    <property type="entry name" value="Aspartate Aminotransferase, domain 1"/>
    <property type="match status" value="1"/>
</dbReference>
<keyword evidence="2" id="KW-0032">Aminotransferase</keyword>
<name>A0A382IZ92_9ZZZZ</name>
<dbReference type="PANTHER" id="PTHR11986:SF79">
    <property type="entry name" value="ACETYLORNITHINE AMINOTRANSFERASE, MITOCHONDRIAL"/>
    <property type="match status" value="1"/>
</dbReference>
<dbReference type="Pfam" id="PF00202">
    <property type="entry name" value="Aminotran_3"/>
    <property type="match status" value="1"/>
</dbReference>
<keyword evidence="4" id="KW-0663">Pyridoxal phosphate</keyword>
<comment type="cofactor">
    <cofactor evidence="1">
        <name>pyridoxal 5'-phosphate</name>
        <dbReference type="ChEBI" id="CHEBI:597326"/>
    </cofactor>
</comment>
<evidence type="ECO:0000313" key="5">
    <source>
        <dbReference type="EMBL" id="SVC04482.1"/>
    </source>
</evidence>
<feature type="non-terminal residue" evidence="5">
    <location>
        <position position="93"/>
    </location>
</feature>
<dbReference type="PANTHER" id="PTHR11986">
    <property type="entry name" value="AMINOTRANSFERASE CLASS III"/>
    <property type="match status" value="1"/>
</dbReference>
<dbReference type="GO" id="GO:0030170">
    <property type="term" value="F:pyridoxal phosphate binding"/>
    <property type="evidence" value="ECO:0007669"/>
    <property type="project" value="InterPro"/>
</dbReference>